<dbReference type="InterPro" id="IPR036250">
    <property type="entry name" value="AcylCo_DH-like_C"/>
</dbReference>
<dbReference type="InterPro" id="IPR046373">
    <property type="entry name" value="Acyl-CoA_Oxase/DH_mid-dom_sf"/>
</dbReference>
<comment type="cofactor">
    <cofactor evidence="1 6">
        <name>FAD</name>
        <dbReference type="ChEBI" id="CHEBI:57692"/>
    </cofactor>
</comment>
<dbReference type="InterPro" id="IPR009100">
    <property type="entry name" value="AcylCoA_DH/oxidase_NM_dom_sf"/>
</dbReference>
<dbReference type="InterPro" id="IPR006091">
    <property type="entry name" value="Acyl-CoA_Oxase/DH_mid-dom"/>
</dbReference>
<evidence type="ECO:0000259" key="9">
    <source>
        <dbReference type="Pfam" id="PF02771"/>
    </source>
</evidence>
<sequence length="383" mass="42501">MHGMPEYGLTEEQKMMRESVLGLLQRLLPEEKVLQLDEAGEFPYEAYDALVEQGWMALPFDEKYGGLGGSYADLAVFIETIAYHWIGVSTAYLTTTTLGGGHIKLYGSEEQKKEFIPRIISGEIKTAFSLTEPGAGSDAAAIRTRAQRRGDDWVINGSKVYTTGAHVADYLVVATKTDPEAGHRGISQFIVDTKQKGVTIRPLRQLGRRAVHTNEVFFEDVAVPTGHLLGEENRGWHNLMRGLNLERMIIAATHCGNCQRVIDYVKAYAVEREQFGQPITKFQSIAHKMADMQIMAEQARLITHKVAKMMDEGLQPVQETAMAKIIATENNIKIADHGMQIMGGAGYMMDHAMQMHYRDCRVGPIGGGANEIQRTIIAKTMGL</sequence>
<name>A0A291M457_9RHOB</name>
<feature type="domain" description="Acyl-CoA oxidase/dehydrogenase middle" evidence="8">
    <location>
        <begin position="127"/>
        <end position="221"/>
    </location>
</feature>
<dbReference type="Proteomes" id="UP000219050">
    <property type="component" value="Plasmid pDY25-B"/>
</dbReference>
<dbReference type="Gene3D" id="2.40.110.10">
    <property type="entry name" value="Butyryl-CoA Dehydrogenase, subunit A, domain 2"/>
    <property type="match status" value="1"/>
</dbReference>
<dbReference type="PIRSF" id="PIRSF016578">
    <property type="entry name" value="HsaA"/>
    <property type="match status" value="1"/>
</dbReference>
<evidence type="ECO:0000259" key="7">
    <source>
        <dbReference type="Pfam" id="PF00441"/>
    </source>
</evidence>
<evidence type="ECO:0000256" key="3">
    <source>
        <dbReference type="ARBA" id="ARBA00022630"/>
    </source>
</evidence>
<keyword evidence="3 6" id="KW-0285">Flavoprotein</keyword>
<accession>A0A291M457</accession>
<evidence type="ECO:0000256" key="1">
    <source>
        <dbReference type="ARBA" id="ARBA00001974"/>
    </source>
</evidence>
<dbReference type="KEGG" id="cmag:CBW24_16160"/>
<geneLocation type="plasmid" evidence="11">
    <name>pdy25-b</name>
</geneLocation>
<keyword evidence="11" id="KW-1185">Reference proteome</keyword>
<dbReference type="PANTHER" id="PTHR43884:SF12">
    <property type="entry name" value="ISOVALERYL-COA DEHYDROGENASE, MITOCHONDRIAL-RELATED"/>
    <property type="match status" value="1"/>
</dbReference>
<feature type="domain" description="Acyl-CoA dehydrogenase/oxidase N-terminal" evidence="9">
    <location>
        <begin position="10"/>
        <end position="123"/>
    </location>
</feature>
<comment type="similarity">
    <text evidence="2 6">Belongs to the acyl-CoA dehydrogenase family.</text>
</comment>
<dbReference type="InterPro" id="IPR009075">
    <property type="entry name" value="AcylCo_DH/oxidase_C"/>
</dbReference>
<dbReference type="SUPFAM" id="SSF47203">
    <property type="entry name" value="Acyl-CoA dehydrogenase C-terminal domain-like"/>
    <property type="match status" value="1"/>
</dbReference>
<evidence type="ECO:0000256" key="2">
    <source>
        <dbReference type="ARBA" id="ARBA00009347"/>
    </source>
</evidence>
<evidence type="ECO:0000313" key="11">
    <source>
        <dbReference type="Proteomes" id="UP000219050"/>
    </source>
</evidence>
<evidence type="ECO:0000256" key="5">
    <source>
        <dbReference type="ARBA" id="ARBA00023002"/>
    </source>
</evidence>
<organism evidence="10 11">
    <name type="scientific">Pacificitalea manganoxidans</name>
    <dbReference type="NCBI Taxonomy" id="1411902"/>
    <lineage>
        <taxon>Bacteria</taxon>
        <taxon>Pseudomonadati</taxon>
        <taxon>Pseudomonadota</taxon>
        <taxon>Alphaproteobacteria</taxon>
        <taxon>Rhodobacterales</taxon>
        <taxon>Paracoccaceae</taxon>
        <taxon>Pacificitalea</taxon>
    </lineage>
</organism>
<dbReference type="InterPro" id="IPR037069">
    <property type="entry name" value="AcylCoA_DH/ox_N_sf"/>
</dbReference>
<dbReference type="EMBL" id="CP021406">
    <property type="protein sequence ID" value="ATI43690.1"/>
    <property type="molecule type" value="Genomic_DNA"/>
</dbReference>
<reference evidence="10 11" key="1">
    <citation type="submission" date="2017-05" db="EMBL/GenBank/DDBJ databases">
        <title>Comparative genomic and metabolic analysis of manganese-oxidizing mechanisms in Celeribater manganoxidans DY25T: its adaption to the environment of polymetallic nodule.</title>
        <authorList>
            <person name="Wang X."/>
        </authorList>
    </citation>
    <scope>NUCLEOTIDE SEQUENCE [LARGE SCALE GENOMIC DNA]</scope>
    <source>
        <strain evidence="10 11">DY25</strain>
        <plasmid evidence="11">pdy25-b</plasmid>
    </source>
</reference>
<dbReference type="Pfam" id="PF02770">
    <property type="entry name" value="Acyl-CoA_dh_M"/>
    <property type="match status" value="1"/>
</dbReference>
<dbReference type="Pfam" id="PF02771">
    <property type="entry name" value="Acyl-CoA_dh_N"/>
    <property type="match status" value="1"/>
</dbReference>
<dbReference type="SUPFAM" id="SSF56645">
    <property type="entry name" value="Acyl-CoA dehydrogenase NM domain-like"/>
    <property type="match status" value="1"/>
</dbReference>
<evidence type="ECO:0000313" key="10">
    <source>
        <dbReference type="EMBL" id="ATI43690.1"/>
    </source>
</evidence>
<dbReference type="GO" id="GO:0050660">
    <property type="term" value="F:flavin adenine dinucleotide binding"/>
    <property type="evidence" value="ECO:0007669"/>
    <property type="project" value="InterPro"/>
</dbReference>
<dbReference type="FunFam" id="1.20.140.10:FF:000001">
    <property type="entry name" value="Acyl-CoA dehydrogenase"/>
    <property type="match status" value="1"/>
</dbReference>
<dbReference type="AlphaFoldDB" id="A0A291M457"/>
<proteinExistence type="inferred from homology"/>
<dbReference type="Gene3D" id="1.20.140.10">
    <property type="entry name" value="Butyryl-CoA Dehydrogenase, subunit A, domain 3"/>
    <property type="match status" value="1"/>
</dbReference>
<protein>
    <submittedName>
        <fullName evidence="10">Acyl-CoA dehydrogenase</fullName>
    </submittedName>
</protein>
<keyword evidence="10" id="KW-0614">Plasmid</keyword>
<dbReference type="Pfam" id="PF00441">
    <property type="entry name" value="Acyl-CoA_dh_1"/>
    <property type="match status" value="1"/>
</dbReference>
<dbReference type="GO" id="GO:0003995">
    <property type="term" value="F:acyl-CoA dehydrogenase activity"/>
    <property type="evidence" value="ECO:0007669"/>
    <property type="project" value="TreeGrafter"/>
</dbReference>
<keyword evidence="4 6" id="KW-0274">FAD</keyword>
<evidence type="ECO:0000256" key="6">
    <source>
        <dbReference type="RuleBase" id="RU362125"/>
    </source>
</evidence>
<feature type="domain" description="Acyl-CoA dehydrogenase/oxidase C-terminal" evidence="7">
    <location>
        <begin position="233"/>
        <end position="381"/>
    </location>
</feature>
<dbReference type="InterPro" id="IPR013786">
    <property type="entry name" value="AcylCoA_DH/ox_N"/>
</dbReference>
<evidence type="ECO:0000256" key="4">
    <source>
        <dbReference type="ARBA" id="ARBA00022827"/>
    </source>
</evidence>
<dbReference type="FunFam" id="2.40.110.10:FF:000002">
    <property type="entry name" value="Acyl-CoA dehydrogenase fadE12"/>
    <property type="match status" value="1"/>
</dbReference>
<dbReference type="PANTHER" id="PTHR43884">
    <property type="entry name" value="ACYL-COA DEHYDROGENASE"/>
    <property type="match status" value="1"/>
</dbReference>
<dbReference type="RefSeq" id="WP_232530353.1">
    <property type="nucleotide sequence ID" value="NZ_CP021406.1"/>
</dbReference>
<evidence type="ECO:0000259" key="8">
    <source>
        <dbReference type="Pfam" id="PF02770"/>
    </source>
</evidence>
<dbReference type="Gene3D" id="1.10.540.10">
    <property type="entry name" value="Acyl-CoA dehydrogenase/oxidase, N-terminal domain"/>
    <property type="match status" value="1"/>
</dbReference>
<gene>
    <name evidence="10" type="ORF">CBW24_16160</name>
</gene>
<keyword evidence="5 6" id="KW-0560">Oxidoreductase</keyword>